<dbReference type="InterPro" id="IPR032376">
    <property type="entry name" value="DOCK_N"/>
</dbReference>
<organism evidence="3 4">
    <name type="scientific">Puccinia striiformis f. sp. tritici PST-78</name>
    <dbReference type="NCBI Taxonomy" id="1165861"/>
    <lineage>
        <taxon>Eukaryota</taxon>
        <taxon>Fungi</taxon>
        <taxon>Dikarya</taxon>
        <taxon>Basidiomycota</taxon>
        <taxon>Pucciniomycotina</taxon>
        <taxon>Pucciniomycetes</taxon>
        <taxon>Pucciniales</taxon>
        <taxon>Pucciniaceae</taxon>
        <taxon>Puccinia</taxon>
    </lineage>
</organism>
<dbReference type="InterPro" id="IPR026791">
    <property type="entry name" value="DOCK"/>
</dbReference>
<dbReference type="EMBL" id="AJIL01000030">
    <property type="protein sequence ID" value="KNF01311.1"/>
    <property type="molecule type" value="Genomic_DNA"/>
</dbReference>
<feature type="region of interest" description="Disordered" evidence="1">
    <location>
        <begin position="59"/>
        <end position="90"/>
    </location>
</feature>
<dbReference type="PANTHER" id="PTHR45653">
    <property type="entry name" value="DEDICATOR OF CYTOKINESIS"/>
    <property type="match status" value="1"/>
</dbReference>
<feature type="compositionally biased region" description="Polar residues" evidence="1">
    <location>
        <begin position="59"/>
        <end position="72"/>
    </location>
</feature>
<evidence type="ECO:0000313" key="3">
    <source>
        <dbReference type="EMBL" id="KNF01311.1"/>
    </source>
</evidence>
<dbReference type="GO" id="GO:0007264">
    <property type="term" value="P:small GTPase-mediated signal transduction"/>
    <property type="evidence" value="ECO:0007669"/>
    <property type="project" value="InterPro"/>
</dbReference>
<evidence type="ECO:0000313" key="4">
    <source>
        <dbReference type="Proteomes" id="UP000054564"/>
    </source>
</evidence>
<dbReference type="GO" id="GO:0005085">
    <property type="term" value="F:guanyl-nucleotide exchange factor activity"/>
    <property type="evidence" value="ECO:0007669"/>
    <property type="project" value="InterPro"/>
</dbReference>
<name>A0A0L0VPV9_9BASI</name>
<proteinExistence type="predicted"/>
<dbReference type="Proteomes" id="UP000054564">
    <property type="component" value="Unassembled WGS sequence"/>
</dbReference>
<dbReference type="AlphaFoldDB" id="A0A0L0VPV9"/>
<dbReference type="Pfam" id="PF16172">
    <property type="entry name" value="DOCK_N"/>
    <property type="match status" value="1"/>
</dbReference>
<dbReference type="GO" id="GO:0031267">
    <property type="term" value="F:small GTPase binding"/>
    <property type="evidence" value="ECO:0007669"/>
    <property type="project" value="TreeGrafter"/>
</dbReference>
<reference evidence="4" key="1">
    <citation type="submission" date="2014-03" db="EMBL/GenBank/DDBJ databases">
        <title>The Genome Sequence of Puccinia striiformis f. sp. tritici PST-78.</title>
        <authorList>
            <consortium name="The Broad Institute Genome Sequencing Platform"/>
            <person name="Cuomo C."/>
            <person name="Hulbert S."/>
            <person name="Chen X."/>
            <person name="Walker B."/>
            <person name="Young S.K."/>
            <person name="Zeng Q."/>
            <person name="Gargeya S."/>
            <person name="Fitzgerald M."/>
            <person name="Haas B."/>
            <person name="Abouelleil A."/>
            <person name="Alvarado L."/>
            <person name="Arachchi H.M."/>
            <person name="Berlin A.M."/>
            <person name="Chapman S.B."/>
            <person name="Goldberg J."/>
            <person name="Griggs A."/>
            <person name="Gujja S."/>
            <person name="Hansen M."/>
            <person name="Howarth C."/>
            <person name="Imamovic A."/>
            <person name="Larimer J."/>
            <person name="McCowan C."/>
            <person name="Montmayeur A."/>
            <person name="Murphy C."/>
            <person name="Neiman D."/>
            <person name="Pearson M."/>
            <person name="Priest M."/>
            <person name="Roberts A."/>
            <person name="Saif S."/>
            <person name="Shea T."/>
            <person name="Sisk P."/>
            <person name="Sykes S."/>
            <person name="Wortman J."/>
            <person name="Nusbaum C."/>
            <person name="Birren B."/>
        </authorList>
    </citation>
    <scope>NUCLEOTIDE SEQUENCE [LARGE SCALE GENOMIC DNA]</scope>
    <source>
        <strain evidence="4">race PST-78</strain>
    </source>
</reference>
<protein>
    <recommendedName>
        <fullName evidence="2">Dedicator of cytokinesis N-terminal domain-containing protein</fullName>
    </recommendedName>
</protein>
<evidence type="ECO:0000259" key="2">
    <source>
        <dbReference type="Pfam" id="PF16172"/>
    </source>
</evidence>
<comment type="caution">
    <text evidence="3">The sequence shown here is derived from an EMBL/GenBank/DDBJ whole genome shotgun (WGS) entry which is preliminary data.</text>
</comment>
<feature type="domain" description="Dedicator of cytokinesis N-terminal" evidence="2">
    <location>
        <begin position="94"/>
        <end position="240"/>
    </location>
</feature>
<sequence length="242" mass="26298">MSVYQVKLVYLSPALNSPTGAPAILHLTEPSGFNVLSSISADNQSKLCEPHQIQLNTQLPSLRNTQTGTPTSVDMPGSPHATRAQNSSRNGPCVEGEIVELYFSLYNNSESRFMTKECCTILNHISQPQISIAAQSRHSQHTPMSYDISPHDFQDSIFLVCQLVKNGAMKTVTGQAHHNSISQSMQEAPHNLSVSSGTLRQSGLFKESNGMTLTNSKSGTQSVRWPYGCAVAELAQFSSQSN</sequence>
<keyword evidence="4" id="KW-1185">Reference proteome</keyword>
<dbReference type="GO" id="GO:0005886">
    <property type="term" value="C:plasma membrane"/>
    <property type="evidence" value="ECO:0007669"/>
    <property type="project" value="TreeGrafter"/>
</dbReference>
<dbReference type="PANTHER" id="PTHR45653:SF10">
    <property type="entry name" value="MYOBLAST CITY, ISOFORM B"/>
    <property type="match status" value="1"/>
</dbReference>
<dbReference type="STRING" id="1165861.A0A0L0VPV9"/>
<evidence type="ECO:0000256" key="1">
    <source>
        <dbReference type="SAM" id="MobiDB-lite"/>
    </source>
</evidence>
<accession>A0A0L0VPV9</accession>
<gene>
    <name evidence="3" type="ORF">PSTG_05410</name>
</gene>
<dbReference type="GO" id="GO:0005737">
    <property type="term" value="C:cytoplasm"/>
    <property type="evidence" value="ECO:0007669"/>
    <property type="project" value="TreeGrafter"/>
</dbReference>